<dbReference type="Pfam" id="PF20645">
    <property type="entry name" value="Rrn7_cyclin_C"/>
    <property type="match status" value="1"/>
</dbReference>
<evidence type="ECO:0000313" key="13">
    <source>
        <dbReference type="EMBL" id="PRT54303.1"/>
    </source>
</evidence>
<keyword evidence="4" id="KW-0863">Zinc-finger</keyword>
<keyword evidence="13" id="KW-0648">Protein biosynthesis</keyword>
<evidence type="ECO:0000256" key="7">
    <source>
        <dbReference type="ARBA" id="ARBA00023125"/>
    </source>
</evidence>
<gene>
    <name evidence="13" type="ORF">B9G98_01923</name>
</gene>
<comment type="caution">
    <text evidence="13">The sequence shown here is derived from an EMBL/GenBank/DDBJ whole genome shotgun (WGS) entry which is preliminary data.</text>
</comment>
<keyword evidence="14" id="KW-1185">Reference proteome</keyword>
<feature type="region of interest" description="Disordered" evidence="10">
    <location>
        <begin position="401"/>
        <end position="420"/>
    </location>
</feature>
<comment type="similarity">
    <text evidence="2">Belongs to the RRN7/TAF1B family.</text>
</comment>
<keyword evidence="5" id="KW-0862">Zinc</keyword>
<feature type="domain" description="RRN7-type" evidence="11">
    <location>
        <begin position="2"/>
        <end position="35"/>
    </location>
</feature>
<comment type="subcellular location">
    <subcellularLocation>
        <location evidence="1">Nucleus</location>
        <location evidence="1">Nucleolus</location>
    </subcellularLocation>
</comment>
<dbReference type="OrthoDB" id="428577at2759"/>
<keyword evidence="3" id="KW-0479">Metal-binding</keyword>
<dbReference type="PANTHER" id="PTHR31576:SF2">
    <property type="entry name" value="TATA BOX-BINDING PROTEIN-ASSOCIATED FACTOR RNA POLYMERASE I SUBUNIT B"/>
    <property type="match status" value="1"/>
</dbReference>
<dbReference type="Pfam" id="PF11781">
    <property type="entry name" value="Zn_ribbon_RRN7"/>
    <property type="match status" value="1"/>
</dbReference>
<dbReference type="PANTHER" id="PTHR31576">
    <property type="entry name" value="TATA BOX-BINDING PROTEIN-ASSOCIATED FACTOR RNA POLYMERASE I SUBUNIT B"/>
    <property type="match status" value="1"/>
</dbReference>
<dbReference type="GO" id="GO:0001164">
    <property type="term" value="F:RNA polymerase I core promoter sequence-specific DNA binding"/>
    <property type="evidence" value="ECO:0007669"/>
    <property type="project" value="InterPro"/>
</dbReference>
<evidence type="ECO:0000256" key="6">
    <source>
        <dbReference type="ARBA" id="ARBA00023015"/>
    </source>
</evidence>
<evidence type="ECO:0000256" key="5">
    <source>
        <dbReference type="ARBA" id="ARBA00022833"/>
    </source>
</evidence>
<dbReference type="GO" id="GO:0003743">
    <property type="term" value="F:translation initiation factor activity"/>
    <property type="evidence" value="ECO:0007669"/>
    <property type="project" value="UniProtKB-KW"/>
</dbReference>
<dbReference type="Proteomes" id="UP000238350">
    <property type="component" value="Unassembled WGS sequence"/>
</dbReference>
<name>A0A2T0FH19_9ASCO</name>
<keyword evidence="9" id="KW-0539">Nucleus</keyword>
<dbReference type="EMBL" id="NDIQ01000021">
    <property type="protein sequence ID" value="PRT54303.1"/>
    <property type="molecule type" value="Genomic_DNA"/>
</dbReference>
<evidence type="ECO:0000256" key="4">
    <source>
        <dbReference type="ARBA" id="ARBA00022771"/>
    </source>
</evidence>
<accession>A0A2T0FH19</accession>
<feature type="compositionally biased region" description="Low complexity" evidence="10">
    <location>
        <begin position="506"/>
        <end position="523"/>
    </location>
</feature>
<evidence type="ECO:0000256" key="8">
    <source>
        <dbReference type="ARBA" id="ARBA00023163"/>
    </source>
</evidence>
<evidence type="ECO:0000256" key="2">
    <source>
        <dbReference type="ARBA" id="ARBA00006899"/>
    </source>
</evidence>
<dbReference type="GO" id="GO:0042790">
    <property type="term" value="P:nucleolar large rRNA transcription by RNA polymerase I"/>
    <property type="evidence" value="ECO:0007669"/>
    <property type="project" value="TreeGrafter"/>
</dbReference>
<feature type="domain" description="Rrn7/TAF1B C-terminal cyclin" evidence="12">
    <location>
        <begin position="191"/>
        <end position="347"/>
    </location>
</feature>
<dbReference type="InterPro" id="IPR021752">
    <property type="entry name" value="TF_Rrn7_Zf"/>
</dbReference>
<feature type="region of interest" description="Disordered" evidence="10">
    <location>
        <begin position="490"/>
        <end position="535"/>
    </location>
</feature>
<reference evidence="13 14" key="1">
    <citation type="submission" date="2017-04" db="EMBL/GenBank/DDBJ databases">
        <title>Genome sequencing of [Candida] sorbophila.</title>
        <authorList>
            <person name="Ahn J.O."/>
        </authorList>
    </citation>
    <scope>NUCLEOTIDE SEQUENCE [LARGE SCALE GENOMIC DNA]</scope>
    <source>
        <strain evidence="13 14">DS02</strain>
    </source>
</reference>
<sequence length="535" mass="61643">MWSKGPRCGVDNCPSRFWRSIGGNQVCQYGHVREGIEIGQDEDDFVHGRRIKRPKQDFVEKQKETNYVFGKDAESIMAKSTQKVLKLQLKFMTNHHIKHKDYAGAVKSIWLGFLKGTKLGGSTGKLSIGPSQNVSILYLACVMCGIPLYLVDFWRLVYRYELPYFDAYDRLFGNEENALPPNIVDRVRPRHLPGYEKLYNNARAIATYLEQHENFKFPEVMPGPLIFKVVQDLLLPPQIHTTVVRLLSIVKARFDLGANKTGVKVQSPENMIVCMTAVAVKLCYGLDNLERSAPQGTAAADAFDWEVWQEYVTKLWLLDDEFTYADERSVIYWDQDKTNRYLTWFQKYVQSDTFMRKPSVVENRMLNMFPVQDIPKQQALGTKDYEEIVPELLASLHETSQSTVNKGHPPPGSNYPQYNNVGQPDWSLPDLMHTLFQVCSRFLNVSHEQFRSMMYRLEGYLRVAHRDIYLVMERDDTTVWTPPNRLSREQLDLRKSTQRARDRASRSISASPSIPPFSSQSSPEVDSLGDQSRRT</sequence>
<evidence type="ECO:0000256" key="3">
    <source>
        <dbReference type="ARBA" id="ARBA00022723"/>
    </source>
</evidence>
<dbReference type="AlphaFoldDB" id="A0A2T0FH19"/>
<keyword evidence="8" id="KW-0804">Transcription</keyword>
<organism evidence="13 14">
    <name type="scientific">Wickerhamiella sorbophila</name>
    <dbReference type="NCBI Taxonomy" id="45607"/>
    <lineage>
        <taxon>Eukaryota</taxon>
        <taxon>Fungi</taxon>
        <taxon>Dikarya</taxon>
        <taxon>Ascomycota</taxon>
        <taxon>Saccharomycotina</taxon>
        <taxon>Dipodascomycetes</taxon>
        <taxon>Dipodascales</taxon>
        <taxon>Trichomonascaceae</taxon>
        <taxon>Wickerhamiella</taxon>
    </lineage>
</organism>
<dbReference type="GO" id="GO:0070860">
    <property type="term" value="C:RNA polymerase I core factor complex"/>
    <property type="evidence" value="ECO:0007669"/>
    <property type="project" value="InterPro"/>
</dbReference>
<dbReference type="STRING" id="45607.A0A2T0FH19"/>
<evidence type="ECO:0000256" key="1">
    <source>
        <dbReference type="ARBA" id="ARBA00004604"/>
    </source>
</evidence>
<evidence type="ECO:0000256" key="10">
    <source>
        <dbReference type="SAM" id="MobiDB-lite"/>
    </source>
</evidence>
<evidence type="ECO:0000256" key="9">
    <source>
        <dbReference type="ARBA" id="ARBA00023242"/>
    </source>
</evidence>
<evidence type="ECO:0000313" key="14">
    <source>
        <dbReference type="Proteomes" id="UP000238350"/>
    </source>
</evidence>
<dbReference type="InterPro" id="IPR048538">
    <property type="entry name" value="Rrn7_cyclin_C"/>
</dbReference>
<dbReference type="GO" id="GO:0008270">
    <property type="term" value="F:zinc ion binding"/>
    <property type="evidence" value="ECO:0007669"/>
    <property type="project" value="UniProtKB-KW"/>
</dbReference>
<feature type="compositionally biased region" description="Basic and acidic residues" evidence="10">
    <location>
        <begin position="490"/>
        <end position="505"/>
    </location>
</feature>
<keyword evidence="7" id="KW-0238">DNA-binding</keyword>
<dbReference type="InterPro" id="IPR033599">
    <property type="entry name" value="TAF1B/Rrn7"/>
</dbReference>
<keyword evidence="13" id="KW-0396">Initiation factor</keyword>
<dbReference type="GeneID" id="36515671"/>
<keyword evidence="6" id="KW-0805">Transcription regulation</keyword>
<proteinExistence type="inferred from homology"/>
<protein>
    <submittedName>
        <fullName evidence="13">RNA polymerase I-specific transcription initiation factor rrn7</fullName>
    </submittedName>
</protein>
<evidence type="ECO:0000259" key="12">
    <source>
        <dbReference type="Pfam" id="PF20645"/>
    </source>
</evidence>
<evidence type="ECO:0000259" key="11">
    <source>
        <dbReference type="Pfam" id="PF11781"/>
    </source>
</evidence>
<dbReference type="RefSeq" id="XP_024664248.1">
    <property type="nucleotide sequence ID" value="XM_024808480.1"/>
</dbReference>